<sequence>MVGWISVWVAVDEMMDGVIGAEKKIGEAGRVVMVVVMVVEMVVGPGKVAERVVMVAGRVVMVVGMVTVMGFAGDVI</sequence>
<keyword evidence="1" id="KW-0472">Membrane</keyword>
<evidence type="ECO:0000313" key="2">
    <source>
        <dbReference type="EMBL" id="KAJ4822100.1"/>
    </source>
</evidence>
<reference evidence="2" key="1">
    <citation type="submission" date="2022-02" db="EMBL/GenBank/DDBJ databases">
        <authorList>
            <person name="Henning P.M."/>
            <person name="McCubbin A.G."/>
            <person name="Shore J.S."/>
        </authorList>
    </citation>
    <scope>NUCLEOTIDE SEQUENCE</scope>
    <source>
        <strain evidence="2">F60SS</strain>
        <tissue evidence="2">Leaves</tissue>
    </source>
</reference>
<organism evidence="2 3">
    <name type="scientific">Turnera subulata</name>
    <dbReference type="NCBI Taxonomy" id="218843"/>
    <lineage>
        <taxon>Eukaryota</taxon>
        <taxon>Viridiplantae</taxon>
        <taxon>Streptophyta</taxon>
        <taxon>Embryophyta</taxon>
        <taxon>Tracheophyta</taxon>
        <taxon>Spermatophyta</taxon>
        <taxon>Magnoliopsida</taxon>
        <taxon>eudicotyledons</taxon>
        <taxon>Gunneridae</taxon>
        <taxon>Pentapetalae</taxon>
        <taxon>rosids</taxon>
        <taxon>fabids</taxon>
        <taxon>Malpighiales</taxon>
        <taxon>Passifloraceae</taxon>
        <taxon>Turnera</taxon>
    </lineage>
</organism>
<name>A0A9Q0EYM1_9ROSI</name>
<keyword evidence="1" id="KW-1133">Transmembrane helix</keyword>
<dbReference type="EMBL" id="JAKUCV010007755">
    <property type="protein sequence ID" value="KAJ4822100.1"/>
    <property type="molecule type" value="Genomic_DNA"/>
</dbReference>
<accession>A0A9Q0EYM1</accession>
<keyword evidence="1" id="KW-0812">Transmembrane</keyword>
<comment type="caution">
    <text evidence="2">The sequence shown here is derived from an EMBL/GenBank/DDBJ whole genome shotgun (WGS) entry which is preliminary data.</text>
</comment>
<protein>
    <submittedName>
        <fullName evidence="2">Uncharacterized protein</fullName>
    </submittedName>
</protein>
<evidence type="ECO:0000256" key="1">
    <source>
        <dbReference type="SAM" id="Phobius"/>
    </source>
</evidence>
<reference evidence="2" key="2">
    <citation type="journal article" date="2023" name="Plants (Basel)">
        <title>Annotation of the Turnera subulata (Passifloraceae) Draft Genome Reveals the S-Locus Evolved after the Divergence of Turneroideae from Passifloroideae in a Stepwise Manner.</title>
        <authorList>
            <person name="Henning P.M."/>
            <person name="Roalson E.H."/>
            <person name="Mir W."/>
            <person name="McCubbin A.G."/>
            <person name="Shore J.S."/>
        </authorList>
    </citation>
    <scope>NUCLEOTIDE SEQUENCE</scope>
    <source>
        <strain evidence="2">F60SS</strain>
    </source>
</reference>
<keyword evidence="3" id="KW-1185">Reference proteome</keyword>
<proteinExistence type="predicted"/>
<gene>
    <name evidence="2" type="ORF">Tsubulata_002817</name>
</gene>
<dbReference type="Proteomes" id="UP001141552">
    <property type="component" value="Unassembled WGS sequence"/>
</dbReference>
<dbReference type="AlphaFoldDB" id="A0A9Q0EYM1"/>
<feature type="transmembrane region" description="Helical" evidence="1">
    <location>
        <begin position="52"/>
        <end position="72"/>
    </location>
</feature>
<evidence type="ECO:0000313" key="3">
    <source>
        <dbReference type="Proteomes" id="UP001141552"/>
    </source>
</evidence>